<evidence type="ECO:0000256" key="8">
    <source>
        <dbReference type="ARBA" id="ARBA00023170"/>
    </source>
</evidence>
<dbReference type="InterPro" id="IPR004117">
    <property type="entry name" value="7tm6_olfct_rcpt"/>
</dbReference>
<dbReference type="GO" id="GO:0005549">
    <property type="term" value="F:odorant binding"/>
    <property type="evidence" value="ECO:0007669"/>
    <property type="project" value="InterPro"/>
</dbReference>
<evidence type="ECO:0000256" key="10">
    <source>
        <dbReference type="RuleBase" id="RU351113"/>
    </source>
</evidence>
<accession>A0A7R8YVK6</accession>
<keyword evidence="4 10" id="KW-0812">Transmembrane</keyword>
<keyword evidence="6 10" id="KW-1133">Transmembrane helix</keyword>
<evidence type="ECO:0000256" key="9">
    <source>
        <dbReference type="ARBA" id="ARBA00023224"/>
    </source>
</evidence>
<evidence type="ECO:0000256" key="2">
    <source>
        <dbReference type="ARBA" id="ARBA00022475"/>
    </source>
</evidence>
<organism evidence="11 12">
    <name type="scientific">Hermetia illucens</name>
    <name type="common">Black soldier fly</name>
    <dbReference type="NCBI Taxonomy" id="343691"/>
    <lineage>
        <taxon>Eukaryota</taxon>
        <taxon>Metazoa</taxon>
        <taxon>Ecdysozoa</taxon>
        <taxon>Arthropoda</taxon>
        <taxon>Hexapoda</taxon>
        <taxon>Insecta</taxon>
        <taxon>Pterygota</taxon>
        <taxon>Neoptera</taxon>
        <taxon>Endopterygota</taxon>
        <taxon>Diptera</taxon>
        <taxon>Brachycera</taxon>
        <taxon>Stratiomyomorpha</taxon>
        <taxon>Stratiomyidae</taxon>
        <taxon>Hermetiinae</taxon>
        <taxon>Hermetia</taxon>
    </lineage>
</organism>
<comment type="subcellular location">
    <subcellularLocation>
        <location evidence="1 10">Cell membrane</location>
        <topology evidence="1 10">Multi-pass membrane protein</topology>
    </subcellularLocation>
</comment>
<keyword evidence="12" id="KW-1185">Reference proteome</keyword>
<evidence type="ECO:0000313" key="11">
    <source>
        <dbReference type="EMBL" id="CAD7086942.1"/>
    </source>
</evidence>
<evidence type="ECO:0000256" key="7">
    <source>
        <dbReference type="ARBA" id="ARBA00023136"/>
    </source>
</evidence>
<dbReference type="GO" id="GO:0007165">
    <property type="term" value="P:signal transduction"/>
    <property type="evidence" value="ECO:0007669"/>
    <property type="project" value="UniProtKB-KW"/>
</dbReference>
<keyword evidence="2" id="KW-1003">Cell membrane</keyword>
<dbReference type="PANTHER" id="PTHR21137">
    <property type="entry name" value="ODORANT RECEPTOR"/>
    <property type="match status" value="1"/>
</dbReference>
<feature type="transmembrane region" description="Helical" evidence="10">
    <location>
        <begin position="85"/>
        <end position="103"/>
    </location>
</feature>
<evidence type="ECO:0000256" key="6">
    <source>
        <dbReference type="ARBA" id="ARBA00022989"/>
    </source>
</evidence>
<gene>
    <name evidence="11" type="ORF">HERILL_LOCUS9678</name>
</gene>
<comment type="similarity">
    <text evidence="10">Belongs to the insect chemoreceptor superfamily. Heteromeric odorant receptor channel (TC 1.A.69) family.</text>
</comment>
<evidence type="ECO:0000256" key="4">
    <source>
        <dbReference type="ARBA" id="ARBA00022692"/>
    </source>
</evidence>
<feature type="transmembrane region" description="Helical" evidence="10">
    <location>
        <begin position="53"/>
        <end position="73"/>
    </location>
</feature>
<keyword evidence="5 10" id="KW-0552">Olfaction</keyword>
<keyword evidence="7 10" id="KW-0472">Membrane</keyword>
<evidence type="ECO:0000256" key="5">
    <source>
        <dbReference type="ARBA" id="ARBA00022725"/>
    </source>
</evidence>
<dbReference type="Pfam" id="PF02949">
    <property type="entry name" value="7tm_6"/>
    <property type="match status" value="1"/>
</dbReference>
<keyword evidence="8 10" id="KW-0675">Receptor</keyword>
<dbReference type="InParanoid" id="A0A7R8YVK6"/>
<reference evidence="11 12" key="1">
    <citation type="submission" date="2020-11" db="EMBL/GenBank/DDBJ databases">
        <authorList>
            <person name="Wallbank WR R."/>
            <person name="Pardo Diaz C."/>
            <person name="Kozak K."/>
            <person name="Martin S."/>
            <person name="Jiggins C."/>
            <person name="Moest M."/>
            <person name="Warren A I."/>
            <person name="Generalovic N T."/>
            <person name="Byers J.R.P. K."/>
            <person name="Montejo-Kovacevich G."/>
            <person name="Yen C E."/>
        </authorList>
    </citation>
    <scope>NUCLEOTIDE SEQUENCE [LARGE SCALE GENOMIC DNA]</scope>
</reference>
<proteinExistence type="inferred from homology"/>
<sequence length="379" mass="43901">MSSKNPKKLFVSKDTPAKKVESIRAFGYIYFTLKFQGMVITEEYRLRHKIHMVANYILINVVYYSSYIIELFFLNNLRQLLENVPMNICVTGCILKFLVILRLRPSLIEINKKLERLDSQPMTEKQKDKMRSVIDFCRLISVGATIFYMGVNLTHALAAANSDGSKLAFASWFPYDWRRNAIRHWGSLFVQTMLQLQLALEQVANDFLGVLYLSILSEHLQIIMERFANIHYDPEKTEEDSFQDFIQCLEDHRIIMDIFEIIQNTLSFTIFLQFIVSIFVFSTTGLIYLRFSPSFTETVAVFVFMAAEIAEIYPSCYYSHKFMEKNGSDGLHALLVKLDGLVTKIPETSYHIHADDAAEEDNLGWKTDTNYLGYIHVGK</sequence>
<dbReference type="EMBL" id="LR899012">
    <property type="protein sequence ID" value="CAD7086942.1"/>
    <property type="molecule type" value="Genomic_DNA"/>
</dbReference>
<feature type="transmembrane region" description="Helical" evidence="10">
    <location>
        <begin position="266"/>
        <end position="289"/>
    </location>
</feature>
<protein>
    <recommendedName>
        <fullName evidence="10">Odorant receptor</fullName>
    </recommendedName>
</protein>
<dbReference type="Proteomes" id="UP000594454">
    <property type="component" value="Chromosome 4"/>
</dbReference>
<dbReference type="AlphaFoldDB" id="A0A7R8YVK6"/>
<dbReference type="GO" id="GO:0004984">
    <property type="term" value="F:olfactory receptor activity"/>
    <property type="evidence" value="ECO:0007669"/>
    <property type="project" value="InterPro"/>
</dbReference>
<keyword evidence="9 10" id="KW-0807">Transducer</keyword>
<dbReference type="GO" id="GO:0005886">
    <property type="term" value="C:plasma membrane"/>
    <property type="evidence" value="ECO:0007669"/>
    <property type="project" value="UniProtKB-SubCell"/>
</dbReference>
<name>A0A7R8YVK6_HERIL</name>
<keyword evidence="3 10" id="KW-0716">Sensory transduction</keyword>
<evidence type="ECO:0000313" key="12">
    <source>
        <dbReference type="Proteomes" id="UP000594454"/>
    </source>
</evidence>
<evidence type="ECO:0000256" key="3">
    <source>
        <dbReference type="ARBA" id="ARBA00022606"/>
    </source>
</evidence>
<dbReference type="PANTHER" id="PTHR21137:SF35">
    <property type="entry name" value="ODORANT RECEPTOR 19A-RELATED"/>
    <property type="match status" value="1"/>
</dbReference>
<comment type="caution">
    <text evidence="10">Lacks conserved residue(s) required for the propagation of feature annotation.</text>
</comment>
<dbReference type="OrthoDB" id="7759666at2759"/>
<evidence type="ECO:0000256" key="1">
    <source>
        <dbReference type="ARBA" id="ARBA00004651"/>
    </source>
</evidence>